<keyword evidence="4" id="KW-1185">Reference proteome</keyword>
<sequence>MKLSLALLGLAVSQAVGLAIPDSTPENTDVPDVLTLTERRHGGSGCPSDSNTVRYSVANDRRSIVVHYQSLIARISGRTQPADERTNCQVNLQVAGRDNYQFSVSGATYYGAARLDPGVTGRHGSIYYFSGSPDQAFTATGISGPRRGNYHLDSAPNKRVWSPCGESYPFNINTDVRMDSDNDNATGEMSREDGADGTVRQVISLDWRRC</sequence>
<dbReference type="Proteomes" id="UP000002669">
    <property type="component" value="Unassembled WGS sequence"/>
</dbReference>
<name>E5R233_ARTGP</name>
<dbReference type="InParanoid" id="E5R233"/>
<dbReference type="GeneID" id="10032879"/>
<dbReference type="InterPro" id="IPR025649">
    <property type="entry name" value="DUF4360"/>
</dbReference>
<dbReference type="Pfam" id="PF14273">
    <property type="entry name" value="DUF4360"/>
    <property type="match status" value="1"/>
</dbReference>
<protein>
    <submittedName>
        <fullName evidence="3">Secreted protein</fullName>
    </submittedName>
</protein>
<gene>
    <name evidence="3" type="ORF">MGYG_01621</name>
</gene>
<feature type="signal peptide" evidence="2">
    <location>
        <begin position="1"/>
        <end position="19"/>
    </location>
</feature>
<dbReference type="PANTHER" id="PTHR38847:SF1">
    <property type="entry name" value="PSEUDOURIDINE SYNTHASE RSUA_RLUA-LIKE DOMAIN-CONTAINING PROTEIN"/>
    <property type="match status" value="1"/>
</dbReference>
<evidence type="ECO:0000256" key="2">
    <source>
        <dbReference type="SAM" id="SignalP"/>
    </source>
</evidence>
<feature type="chain" id="PRO_5003197846" evidence="2">
    <location>
        <begin position="20"/>
        <end position="210"/>
    </location>
</feature>
<dbReference type="AlphaFoldDB" id="E5R233"/>
<dbReference type="PANTHER" id="PTHR38847">
    <property type="match status" value="1"/>
</dbReference>
<dbReference type="EMBL" id="DS989822">
    <property type="protein sequence ID" value="EFQ98597.1"/>
    <property type="molecule type" value="Genomic_DNA"/>
</dbReference>
<dbReference type="STRING" id="535722.E5R233"/>
<evidence type="ECO:0000256" key="1">
    <source>
        <dbReference type="SAM" id="MobiDB-lite"/>
    </source>
</evidence>
<dbReference type="RefSeq" id="XP_003177549.1">
    <property type="nucleotide sequence ID" value="XM_003177501.1"/>
</dbReference>
<feature type="region of interest" description="Disordered" evidence="1">
    <location>
        <begin position="172"/>
        <end position="195"/>
    </location>
</feature>
<dbReference type="HOGENOM" id="CLU_083369_0_1_1"/>
<organism evidence="4">
    <name type="scientific">Arthroderma gypseum (strain ATCC MYA-4604 / CBS 118893)</name>
    <name type="common">Microsporum gypseum</name>
    <dbReference type="NCBI Taxonomy" id="535722"/>
    <lineage>
        <taxon>Eukaryota</taxon>
        <taxon>Fungi</taxon>
        <taxon>Dikarya</taxon>
        <taxon>Ascomycota</taxon>
        <taxon>Pezizomycotina</taxon>
        <taxon>Eurotiomycetes</taxon>
        <taxon>Eurotiomycetidae</taxon>
        <taxon>Onygenales</taxon>
        <taxon>Arthrodermataceae</taxon>
        <taxon>Nannizzia</taxon>
    </lineage>
</organism>
<reference evidence="4" key="1">
    <citation type="journal article" date="2012" name="MBio">
        <title>Comparative genome analysis of Trichophyton rubrum and related dermatophytes reveals candidate genes involved in infection.</title>
        <authorList>
            <person name="Martinez D.A."/>
            <person name="Oliver B.G."/>
            <person name="Graeser Y."/>
            <person name="Goldberg J.M."/>
            <person name="Li W."/>
            <person name="Martinez-Rossi N.M."/>
            <person name="Monod M."/>
            <person name="Shelest E."/>
            <person name="Barton R.C."/>
            <person name="Birch E."/>
            <person name="Brakhage A.A."/>
            <person name="Chen Z."/>
            <person name="Gurr S.J."/>
            <person name="Heiman D."/>
            <person name="Heitman J."/>
            <person name="Kosti I."/>
            <person name="Rossi A."/>
            <person name="Saif S."/>
            <person name="Samalova M."/>
            <person name="Saunders C.W."/>
            <person name="Shea T."/>
            <person name="Summerbell R.C."/>
            <person name="Xu J."/>
            <person name="Young S."/>
            <person name="Zeng Q."/>
            <person name="Birren B.W."/>
            <person name="Cuomo C.A."/>
            <person name="White T.C."/>
        </authorList>
    </citation>
    <scope>NUCLEOTIDE SEQUENCE [LARGE SCALE GENOMIC DNA]</scope>
    <source>
        <strain evidence="4">ATCC MYA-4604 / CBS 118893</strain>
    </source>
</reference>
<keyword evidence="2" id="KW-0732">Signal</keyword>
<accession>E5R233</accession>
<dbReference type="OMA" id="DERTNCQ"/>
<dbReference type="VEuPathDB" id="FungiDB:MGYG_01621"/>
<evidence type="ECO:0000313" key="3">
    <source>
        <dbReference type="EMBL" id="EFQ98597.1"/>
    </source>
</evidence>
<evidence type="ECO:0000313" key="4">
    <source>
        <dbReference type="Proteomes" id="UP000002669"/>
    </source>
</evidence>
<proteinExistence type="predicted"/>
<dbReference type="OrthoDB" id="152248at2759"/>
<dbReference type="eggNOG" id="ENOG502S0H4">
    <property type="taxonomic scope" value="Eukaryota"/>
</dbReference>